<evidence type="ECO:0000259" key="7">
    <source>
        <dbReference type="Pfam" id="PF01494"/>
    </source>
</evidence>
<keyword evidence="3" id="KW-0285">Flavoprotein</keyword>
<keyword evidence="5" id="KW-0560">Oxidoreductase</keyword>
<name>A0AA37LHZ9_9PEZI</name>
<evidence type="ECO:0000256" key="4">
    <source>
        <dbReference type="ARBA" id="ARBA00022827"/>
    </source>
</evidence>
<comment type="caution">
    <text evidence="8">The sequence shown here is derived from an EMBL/GenBank/DDBJ whole genome shotgun (WGS) entry which is preliminary data.</text>
</comment>
<dbReference type="RefSeq" id="XP_049129243.1">
    <property type="nucleotide sequence ID" value="XM_049273286.1"/>
</dbReference>
<dbReference type="InterPro" id="IPR036188">
    <property type="entry name" value="FAD/NAD-bd_sf"/>
</dbReference>
<keyword evidence="9" id="KW-1185">Reference proteome</keyword>
<dbReference type="GO" id="GO:0004497">
    <property type="term" value="F:monooxygenase activity"/>
    <property type="evidence" value="ECO:0007669"/>
    <property type="project" value="UniProtKB-KW"/>
</dbReference>
<dbReference type="Pfam" id="PF01494">
    <property type="entry name" value="FAD_binding_3"/>
    <property type="match status" value="1"/>
</dbReference>
<dbReference type="InterPro" id="IPR050562">
    <property type="entry name" value="FAD_mOase_fung"/>
</dbReference>
<dbReference type="PRINTS" id="PR00420">
    <property type="entry name" value="RNGMNOXGNASE"/>
</dbReference>
<organism evidence="8 9">
    <name type="scientific">Colletotrichum spaethianum</name>
    <dbReference type="NCBI Taxonomy" id="700344"/>
    <lineage>
        <taxon>Eukaryota</taxon>
        <taxon>Fungi</taxon>
        <taxon>Dikarya</taxon>
        <taxon>Ascomycota</taxon>
        <taxon>Pezizomycotina</taxon>
        <taxon>Sordariomycetes</taxon>
        <taxon>Hypocreomycetidae</taxon>
        <taxon>Glomerellales</taxon>
        <taxon>Glomerellaceae</taxon>
        <taxon>Colletotrichum</taxon>
        <taxon>Colletotrichum spaethianum species complex</taxon>
    </lineage>
</organism>
<evidence type="ECO:0000313" key="9">
    <source>
        <dbReference type="Proteomes" id="UP001055115"/>
    </source>
</evidence>
<proteinExistence type="inferred from homology"/>
<comment type="cofactor">
    <cofactor evidence="1">
        <name>FAD</name>
        <dbReference type="ChEBI" id="CHEBI:57692"/>
    </cofactor>
</comment>
<evidence type="ECO:0000256" key="1">
    <source>
        <dbReference type="ARBA" id="ARBA00001974"/>
    </source>
</evidence>
<gene>
    <name evidence="8" type="ORF">ColSpa_07074</name>
</gene>
<keyword evidence="6 8" id="KW-0503">Monooxygenase</keyword>
<evidence type="ECO:0000256" key="6">
    <source>
        <dbReference type="ARBA" id="ARBA00023033"/>
    </source>
</evidence>
<evidence type="ECO:0000256" key="2">
    <source>
        <dbReference type="ARBA" id="ARBA00007992"/>
    </source>
</evidence>
<dbReference type="Proteomes" id="UP001055115">
    <property type="component" value="Unassembled WGS sequence"/>
</dbReference>
<reference evidence="8 9" key="1">
    <citation type="submission" date="2022-03" db="EMBL/GenBank/DDBJ databases">
        <title>Genome data of Colletotrichum spp.</title>
        <authorList>
            <person name="Utami Y.D."/>
            <person name="Hiruma K."/>
        </authorList>
    </citation>
    <scope>NUCLEOTIDE SEQUENCE [LARGE SCALE GENOMIC DNA]</scope>
    <source>
        <strain evidence="8 9">MAFF 239500</strain>
    </source>
</reference>
<evidence type="ECO:0000256" key="3">
    <source>
        <dbReference type="ARBA" id="ARBA00022630"/>
    </source>
</evidence>
<comment type="similarity">
    <text evidence="2">Belongs to the paxM FAD-dependent monooxygenase family.</text>
</comment>
<evidence type="ECO:0000256" key="5">
    <source>
        <dbReference type="ARBA" id="ARBA00023002"/>
    </source>
</evidence>
<sequence length="309" mass="34318">MSQPPFKVIIVGGSITGLTLAHSLHKIGVDFIVLEKRGSVTPQEGASVGILPNGARVLEQLGLYAVIEQVTAPLGATHIHFPDAVSEIEQHNETKSAGVRVRTINGEVYEADLVVGADGVHSRTRSEMWRMACPSGETEDVKSEKDSKRWFFIIHFLQDARMSAEYSCVFGISRGASGLKEGEQVMRIYDGRTLVVIPSKDDVVFWFLARKLDRKYKYSEAPRFTLEDAAAECSELADAPLGGGVHFQDVWRMRQTFNMVVLEENLLQTWSSGRVLCIGDSIHKVIIPFLPCLVDETSISRSYILITMF</sequence>
<dbReference type="GO" id="GO:0071949">
    <property type="term" value="F:FAD binding"/>
    <property type="evidence" value="ECO:0007669"/>
    <property type="project" value="InterPro"/>
</dbReference>
<dbReference type="InterPro" id="IPR002938">
    <property type="entry name" value="FAD-bd"/>
</dbReference>
<dbReference type="AlphaFoldDB" id="A0AA37LHZ9"/>
<accession>A0AA37LHZ9</accession>
<dbReference type="PANTHER" id="PTHR47356">
    <property type="entry name" value="FAD-DEPENDENT MONOOXYGENASE ASQG-RELATED"/>
    <property type="match status" value="1"/>
</dbReference>
<dbReference type="PANTHER" id="PTHR47356:SF2">
    <property type="entry name" value="FAD-BINDING DOMAIN-CONTAINING PROTEIN-RELATED"/>
    <property type="match status" value="1"/>
</dbReference>
<dbReference type="GeneID" id="73327876"/>
<dbReference type="EMBL" id="BQXU01000017">
    <property type="protein sequence ID" value="GKT46893.1"/>
    <property type="molecule type" value="Genomic_DNA"/>
</dbReference>
<keyword evidence="4" id="KW-0274">FAD</keyword>
<dbReference type="SUPFAM" id="SSF51905">
    <property type="entry name" value="FAD/NAD(P)-binding domain"/>
    <property type="match status" value="1"/>
</dbReference>
<dbReference type="Gene3D" id="3.50.50.60">
    <property type="entry name" value="FAD/NAD(P)-binding domain"/>
    <property type="match status" value="2"/>
</dbReference>
<evidence type="ECO:0000313" key="8">
    <source>
        <dbReference type="EMBL" id="GKT46893.1"/>
    </source>
</evidence>
<protein>
    <submittedName>
        <fullName evidence="8">FAD-dependent monooxygenase ctvC</fullName>
    </submittedName>
</protein>
<feature type="domain" description="FAD-binding" evidence="7">
    <location>
        <begin position="7"/>
        <end position="79"/>
    </location>
</feature>